<protein>
    <recommendedName>
        <fullName evidence="3">Transcription initiation factor TFIID subunit 12</fullName>
    </recommendedName>
</protein>
<dbReference type="GO" id="GO:0017025">
    <property type="term" value="F:TBP-class protein binding"/>
    <property type="evidence" value="ECO:0007669"/>
    <property type="project" value="TreeGrafter"/>
</dbReference>
<evidence type="ECO:0000259" key="7">
    <source>
        <dbReference type="Pfam" id="PF03847"/>
    </source>
</evidence>
<organism evidence="8 9">
    <name type="scientific">Zophobas morio</name>
    <dbReference type="NCBI Taxonomy" id="2755281"/>
    <lineage>
        <taxon>Eukaryota</taxon>
        <taxon>Metazoa</taxon>
        <taxon>Ecdysozoa</taxon>
        <taxon>Arthropoda</taxon>
        <taxon>Hexapoda</taxon>
        <taxon>Insecta</taxon>
        <taxon>Pterygota</taxon>
        <taxon>Neoptera</taxon>
        <taxon>Endopterygota</taxon>
        <taxon>Coleoptera</taxon>
        <taxon>Polyphaga</taxon>
        <taxon>Cucujiformia</taxon>
        <taxon>Tenebrionidae</taxon>
        <taxon>Zophobas</taxon>
    </lineage>
</organism>
<dbReference type="GO" id="GO:0046982">
    <property type="term" value="F:protein heterodimerization activity"/>
    <property type="evidence" value="ECO:0007669"/>
    <property type="project" value="InterPro"/>
</dbReference>
<dbReference type="InterPro" id="IPR003228">
    <property type="entry name" value="TFIID_TAF12_dom"/>
</dbReference>
<evidence type="ECO:0000256" key="4">
    <source>
        <dbReference type="ARBA" id="ARBA00023015"/>
    </source>
</evidence>
<dbReference type="PANTHER" id="PTHR12264:SF21">
    <property type="entry name" value="TRANSCRIPTION INITIATION FACTOR TFIID SUBUNIT 12"/>
    <property type="match status" value="1"/>
</dbReference>
<dbReference type="AlphaFoldDB" id="A0AA38MK78"/>
<evidence type="ECO:0000256" key="5">
    <source>
        <dbReference type="ARBA" id="ARBA00023163"/>
    </source>
</evidence>
<dbReference type="InterPro" id="IPR037794">
    <property type="entry name" value="TAF12"/>
</dbReference>
<keyword evidence="5" id="KW-0804">Transcription</keyword>
<comment type="subcellular location">
    <subcellularLocation>
        <location evidence="1">Nucleus</location>
    </subcellularLocation>
</comment>
<dbReference type="PANTHER" id="PTHR12264">
    <property type="entry name" value="TRANSCRIPTION INITIATION FACTOR TFIID SUBUNIT 12"/>
    <property type="match status" value="1"/>
</dbReference>
<evidence type="ECO:0000313" key="9">
    <source>
        <dbReference type="Proteomes" id="UP001168821"/>
    </source>
</evidence>
<comment type="similarity">
    <text evidence="2">Belongs to the TAF12 family.</text>
</comment>
<evidence type="ECO:0000256" key="6">
    <source>
        <dbReference type="ARBA" id="ARBA00023242"/>
    </source>
</evidence>
<dbReference type="GO" id="GO:0005669">
    <property type="term" value="C:transcription factor TFIID complex"/>
    <property type="evidence" value="ECO:0007669"/>
    <property type="project" value="InterPro"/>
</dbReference>
<keyword evidence="9" id="KW-1185">Reference proteome</keyword>
<accession>A0AA38MK78</accession>
<dbReference type="GO" id="GO:0003677">
    <property type="term" value="F:DNA binding"/>
    <property type="evidence" value="ECO:0007669"/>
    <property type="project" value="TreeGrafter"/>
</dbReference>
<dbReference type="EMBL" id="JALNTZ010000003">
    <property type="protein sequence ID" value="KAJ3659079.1"/>
    <property type="molecule type" value="Genomic_DNA"/>
</dbReference>
<feature type="domain" description="Transcription initiation factor TFIID subunit 12" evidence="7">
    <location>
        <begin position="98"/>
        <end position="165"/>
    </location>
</feature>
<evidence type="ECO:0000256" key="1">
    <source>
        <dbReference type="ARBA" id="ARBA00004123"/>
    </source>
</evidence>
<keyword evidence="4" id="KW-0805">Transcription regulation</keyword>
<gene>
    <name evidence="8" type="ORF">Zmor_010787</name>
</gene>
<dbReference type="InterPro" id="IPR009072">
    <property type="entry name" value="Histone-fold"/>
</dbReference>
<proteinExistence type="inferred from homology"/>
<dbReference type="GO" id="GO:0000124">
    <property type="term" value="C:SAGA complex"/>
    <property type="evidence" value="ECO:0007669"/>
    <property type="project" value="InterPro"/>
</dbReference>
<evidence type="ECO:0000313" key="8">
    <source>
        <dbReference type="EMBL" id="KAJ3659079.1"/>
    </source>
</evidence>
<dbReference type="Pfam" id="PF03847">
    <property type="entry name" value="TFIID_20kDa"/>
    <property type="match status" value="1"/>
</dbReference>
<evidence type="ECO:0000256" key="3">
    <source>
        <dbReference type="ARBA" id="ARBA00017484"/>
    </source>
</evidence>
<evidence type="ECO:0000256" key="2">
    <source>
        <dbReference type="ARBA" id="ARBA00007530"/>
    </source>
</evidence>
<reference evidence="8" key="1">
    <citation type="journal article" date="2023" name="G3 (Bethesda)">
        <title>Whole genome assemblies of Zophobas morio and Tenebrio molitor.</title>
        <authorList>
            <person name="Kaur S."/>
            <person name="Stinson S.A."/>
            <person name="diCenzo G.C."/>
        </authorList>
    </citation>
    <scope>NUCLEOTIDE SEQUENCE</scope>
    <source>
        <strain evidence="8">QUZm001</strain>
    </source>
</reference>
<comment type="caution">
    <text evidence="8">The sequence shown here is derived from an EMBL/GenBank/DDBJ whole genome shotgun (WGS) entry which is preliminary data.</text>
</comment>
<sequence>MSVPNMSNNLIQPQNIVINQVPIPHAIMTNVNANNGIPLTALTHAPSTVDQSNDIKTGIVVETIPMAGANLVGVQTVPTPVKSMQSSSALSEQAQILTKQRLQDLVRDTDATLNLEDEVEEIILNYVDEFVDRCLNGAALIAKNRHVNTIEVKDVQQFLNRNYNMWTPGFGTDELRPYKRSLTTEAHKQRLALIRKTLKKY</sequence>
<dbReference type="CDD" id="cd07981">
    <property type="entry name" value="HFD_TAF12"/>
    <property type="match status" value="1"/>
</dbReference>
<dbReference type="Gene3D" id="1.10.20.10">
    <property type="entry name" value="Histone, subunit A"/>
    <property type="match status" value="1"/>
</dbReference>
<name>A0AA38MK78_9CUCU</name>
<dbReference type="SUPFAM" id="SSF47113">
    <property type="entry name" value="Histone-fold"/>
    <property type="match status" value="1"/>
</dbReference>
<dbReference type="GO" id="GO:0051123">
    <property type="term" value="P:RNA polymerase II preinitiation complex assembly"/>
    <property type="evidence" value="ECO:0007669"/>
    <property type="project" value="TreeGrafter"/>
</dbReference>
<dbReference type="Proteomes" id="UP001168821">
    <property type="component" value="Unassembled WGS sequence"/>
</dbReference>
<keyword evidence="6" id="KW-0539">Nucleus</keyword>